<accession>A0AA36C5B3</accession>
<comment type="caution">
    <text evidence="9">The sequence shown here is derived from an EMBL/GenBank/DDBJ whole genome shotgun (WGS) entry which is preliminary data.</text>
</comment>
<evidence type="ECO:0000313" key="10">
    <source>
        <dbReference type="Proteomes" id="UP001177023"/>
    </source>
</evidence>
<dbReference type="CDD" id="cd01173">
    <property type="entry name" value="pyridoxal_pyridoxamine_kinase"/>
    <property type="match status" value="1"/>
</dbReference>
<dbReference type="GO" id="GO:0005524">
    <property type="term" value="F:ATP binding"/>
    <property type="evidence" value="ECO:0007669"/>
    <property type="project" value="UniProtKB-KW"/>
</dbReference>
<feature type="domain" description="Carbohydrate kinase PfkB" evidence="8">
    <location>
        <begin position="42"/>
        <end position="303"/>
    </location>
</feature>
<evidence type="ECO:0000256" key="7">
    <source>
        <dbReference type="ARBA" id="ARBA00032808"/>
    </source>
</evidence>
<dbReference type="InterPro" id="IPR029056">
    <property type="entry name" value="Ribokinase-like"/>
</dbReference>
<dbReference type="PANTHER" id="PTHR10534">
    <property type="entry name" value="PYRIDOXAL KINASE"/>
    <property type="match status" value="1"/>
</dbReference>
<dbReference type="InterPro" id="IPR011611">
    <property type="entry name" value="PfkB_dom"/>
</dbReference>
<feature type="non-terminal residue" evidence="9">
    <location>
        <position position="1"/>
    </location>
</feature>
<dbReference type="InterPro" id="IPR004625">
    <property type="entry name" value="PyrdxlKinase"/>
</dbReference>
<keyword evidence="10" id="KW-1185">Reference proteome</keyword>
<keyword evidence="5" id="KW-0418">Kinase</keyword>
<evidence type="ECO:0000256" key="4">
    <source>
        <dbReference type="ARBA" id="ARBA00022741"/>
    </source>
</evidence>
<gene>
    <name evidence="9" type="ORF">MSPICULIGERA_LOCUS1355</name>
</gene>
<dbReference type="Gene3D" id="3.40.1190.20">
    <property type="match status" value="1"/>
</dbReference>
<evidence type="ECO:0000313" key="9">
    <source>
        <dbReference type="EMBL" id="CAJ0559723.1"/>
    </source>
</evidence>
<protein>
    <recommendedName>
        <fullName evidence="2">pyridoxal kinase</fullName>
        <ecNumber evidence="2">2.7.1.35</ecNumber>
    </recommendedName>
    <alternativeName>
        <fullName evidence="7">Pyridoxine kinase</fullName>
    </alternativeName>
</protein>
<dbReference type="AlphaFoldDB" id="A0AA36C5B3"/>
<evidence type="ECO:0000256" key="5">
    <source>
        <dbReference type="ARBA" id="ARBA00022777"/>
    </source>
</evidence>
<dbReference type="Pfam" id="PF00294">
    <property type="entry name" value="PfkB"/>
    <property type="match status" value="1"/>
</dbReference>
<dbReference type="EMBL" id="CATQJA010000377">
    <property type="protein sequence ID" value="CAJ0559723.1"/>
    <property type="molecule type" value="Genomic_DNA"/>
</dbReference>
<proteinExistence type="inferred from homology"/>
<organism evidence="9 10">
    <name type="scientific">Mesorhabditis spiculigera</name>
    <dbReference type="NCBI Taxonomy" id="96644"/>
    <lineage>
        <taxon>Eukaryota</taxon>
        <taxon>Metazoa</taxon>
        <taxon>Ecdysozoa</taxon>
        <taxon>Nematoda</taxon>
        <taxon>Chromadorea</taxon>
        <taxon>Rhabditida</taxon>
        <taxon>Rhabditina</taxon>
        <taxon>Rhabditomorpha</taxon>
        <taxon>Rhabditoidea</taxon>
        <taxon>Rhabditidae</taxon>
        <taxon>Mesorhabditinae</taxon>
        <taxon>Mesorhabditis</taxon>
    </lineage>
</organism>
<dbReference type="GO" id="GO:0005829">
    <property type="term" value="C:cytosol"/>
    <property type="evidence" value="ECO:0007669"/>
    <property type="project" value="TreeGrafter"/>
</dbReference>
<dbReference type="GO" id="GO:0009443">
    <property type="term" value="P:pyridoxal 5'-phosphate salvage"/>
    <property type="evidence" value="ECO:0007669"/>
    <property type="project" value="InterPro"/>
</dbReference>
<comment type="similarity">
    <text evidence="1">Belongs to the pyridoxine kinase family.</text>
</comment>
<evidence type="ECO:0000256" key="3">
    <source>
        <dbReference type="ARBA" id="ARBA00022679"/>
    </source>
</evidence>
<dbReference type="PANTHER" id="PTHR10534:SF2">
    <property type="entry name" value="PYRIDOXAL KINASE"/>
    <property type="match status" value="1"/>
</dbReference>
<dbReference type="NCBIfam" id="TIGR00687">
    <property type="entry name" value="pyridox_kin"/>
    <property type="match status" value="1"/>
</dbReference>
<reference evidence="9" key="1">
    <citation type="submission" date="2023-06" db="EMBL/GenBank/DDBJ databases">
        <authorList>
            <person name="Delattre M."/>
        </authorList>
    </citation>
    <scope>NUCLEOTIDE SEQUENCE</scope>
    <source>
        <strain evidence="9">AF72</strain>
    </source>
</reference>
<sequence>MLFKALCPKSPLGLCRRFMGMSNTFQPAMDATTALARERESRVLSIQSHVVHGYAGNKCSVLPLQLHGFDVDFINSVQFSNHAGTVEYLTPTRYSTVLGQKLDDVDLAKLYEGLSTNRINNYTHILTGYCGNVKFLEKITDIVKDLKSKNPDVFYVCDPVLGDNGRYYTPKELLPVYRDVLIPLADVVCPNAFELGELTGLEVTTEAACLQGIDSLHAKGVKTVVVTSGVEGTQTHLRCYASRAEEGELDRYRITFPRLHGQFVGTGDVFAALLLVNLEDSMGDLEKSLRRVLSSMQALIKRTSEHAKQQVEKNPNTMCELRLIQSRLDLLCPIDCPQIMIEKL</sequence>
<keyword evidence="4" id="KW-0547">Nucleotide-binding</keyword>
<keyword evidence="6" id="KW-0067">ATP-binding</keyword>
<dbReference type="SUPFAM" id="SSF53613">
    <property type="entry name" value="Ribokinase-like"/>
    <property type="match status" value="1"/>
</dbReference>
<evidence type="ECO:0000256" key="1">
    <source>
        <dbReference type="ARBA" id="ARBA00008805"/>
    </source>
</evidence>
<keyword evidence="3" id="KW-0808">Transferase</keyword>
<evidence type="ECO:0000256" key="2">
    <source>
        <dbReference type="ARBA" id="ARBA00012104"/>
    </source>
</evidence>
<evidence type="ECO:0000259" key="8">
    <source>
        <dbReference type="Pfam" id="PF00294"/>
    </source>
</evidence>
<name>A0AA36C5B3_9BILA</name>
<dbReference type="EC" id="2.7.1.35" evidence="2"/>
<dbReference type="Proteomes" id="UP001177023">
    <property type="component" value="Unassembled WGS sequence"/>
</dbReference>
<dbReference type="GO" id="GO:0008478">
    <property type="term" value="F:pyridoxal kinase activity"/>
    <property type="evidence" value="ECO:0007669"/>
    <property type="project" value="UniProtKB-EC"/>
</dbReference>
<evidence type="ECO:0000256" key="6">
    <source>
        <dbReference type="ARBA" id="ARBA00022840"/>
    </source>
</evidence>